<reference evidence="2 3" key="1">
    <citation type="journal article" date="2020" name="BMC Genomics">
        <title>Intraspecific diversification of the crop wild relative Brassica cretica Lam. using demographic model selection.</title>
        <authorList>
            <person name="Kioukis A."/>
            <person name="Michalopoulou V.A."/>
            <person name="Briers L."/>
            <person name="Pirintsos S."/>
            <person name="Studholme D.J."/>
            <person name="Pavlidis P."/>
            <person name="Sarris P.F."/>
        </authorList>
    </citation>
    <scope>NUCLEOTIDE SEQUENCE [LARGE SCALE GENOMIC DNA]</scope>
    <source>
        <strain evidence="3">cv. PFS-1207/04</strain>
    </source>
</reference>
<feature type="domain" description="U1-type" evidence="1">
    <location>
        <begin position="311"/>
        <end position="340"/>
    </location>
</feature>
<dbReference type="Pfam" id="PF12874">
    <property type="entry name" value="zf-met"/>
    <property type="match status" value="1"/>
</dbReference>
<dbReference type="InterPro" id="IPR036236">
    <property type="entry name" value="Znf_C2H2_sf"/>
</dbReference>
<dbReference type="PANTHER" id="PTHR47487">
    <property type="entry name" value="OS06G0651300 PROTEIN-RELATED"/>
    <property type="match status" value="1"/>
</dbReference>
<evidence type="ECO:0000313" key="3">
    <source>
        <dbReference type="Proteomes" id="UP000266723"/>
    </source>
</evidence>
<sequence>MIQSPHILSDHTDDQRLVVHGTGHNNLHIFVRRKGIIPIFIPSTSNRWNIIPGWDYIQREIEKEQIRREIIAAETARRKELIAEVAQEMAIEREMAIKCMAEKEDKIAMWITQRKLPHQNHNNNFSKLKRTYSDPAIYTRPNSLVTSPMKQMPPLQQILEATAAKETPVLESNKDKLIILDRPDPIGGDAKTRLGRAKRKAKDVEGGLNEPSKRKRLFKFWCDLCSVGACNETFMRNHELGKKHKAAIKKQPEKTAGSTSVIIAPASLAAPQSEAVTVVANTQLQKVEEVAAKETGKKIEGEKKKSVMVRCEACNIVTYSENVMETHKLGKKHKAMLKKHYSEQLLEIHRLEKRASTVAVKSLDADPSEEESMVHFLEKASS</sequence>
<dbReference type="PANTHER" id="PTHR47487:SF8">
    <property type="entry name" value="OS08G0270900 PROTEIN"/>
    <property type="match status" value="1"/>
</dbReference>
<dbReference type="InterPro" id="IPR013087">
    <property type="entry name" value="Znf_C2H2_type"/>
</dbReference>
<comment type="caution">
    <text evidence="2">The sequence shown here is derived from an EMBL/GenBank/DDBJ whole genome shotgun (WGS) entry which is preliminary data.</text>
</comment>
<organism evidence="2 3">
    <name type="scientific">Brassica cretica</name>
    <name type="common">Mustard</name>
    <dbReference type="NCBI Taxonomy" id="69181"/>
    <lineage>
        <taxon>Eukaryota</taxon>
        <taxon>Viridiplantae</taxon>
        <taxon>Streptophyta</taxon>
        <taxon>Embryophyta</taxon>
        <taxon>Tracheophyta</taxon>
        <taxon>Spermatophyta</taxon>
        <taxon>Magnoliopsida</taxon>
        <taxon>eudicotyledons</taxon>
        <taxon>Gunneridae</taxon>
        <taxon>Pentapetalae</taxon>
        <taxon>rosids</taxon>
        <taxon>malvids</taxon>
        <taxon>Brassicales</taxon>
        <taxon>Brassicaceae</taxon>
        <taxon>Brassiceae</taxon>
        <taxon>Brassica</taxon>
    </lineage>
</organism>
<dbReference type="Gene3D" id="3.30.160.60">
    <property type="entry name" value="Classic Zinc Finger"/>
    <property type="match status" value="2"/>
</dbReference>
<feature type="domain" description="U1-type" evidence="1">
    <location>
        <begin position="217"/>
        <end position="251"/>
    </location>
</feature>
<keyword evidence="3" id="KW-1185">Reference proteome</keyword>
<dbReference type="Proteomes" id="UP000266723">
    <property type="component" value="Unassembled WGS sequence"/>
</dbReference>
<accession>A0ABQ7DNK8</accession>
<evidence type="ECO:0000259" key="1">
    <source>
        <dbReference type="SMART" id="SM00451"/>
    </source>
</evidence>
<dbReference type="SMART" id="SM00451">
    <property type="entry name" value="ZnF_U1"/>
    <property type="match status" value="2"/>
</dbReference>
<dbReference type="EMBL" id="QGKV02000649">
    <property type="protein sequence ID" value="KAF3579577.1"/>
    <property type="molecule type" value="Genomic_DNA"/>
</dbReference>
<dbReference type="InterPro" id="IPR003604">
    <property type="entry name" value="Matrin/U1-like-C_Znf_C2H2"/>
</dbReference>
<protein>
    <recommendedName>
        <fullName evidence="1">U1-type domain-containing protein</fullName>
    </recommendedName>
</protein>
<gene>
    <name evidence="2" type="ORF">DY000_02034290</name>
</gene>
<evidence type="ECO:0000313" key="2">
    <source>
        <dbReference type="EMBL" id="KAF3579577.1"/>
    </source>
</evidence>
<dbReference type="SUPFAM" id="SSF57667">
    <property type="entry name" value="beta-beta-alpha zinc fingers"/>
    <property type="match status" value="2"/>
</dbReference>
<proteinExistence type="predicted"/>
<name>A0ABQ7DNK8_BRACR</name>